<evidence type="ECO:0000313" key="1">
    <source>
        <dbReference type="EMBL" id="HIQ62142.1"/>
    </source>
</evidence>
<organism evidence="1 2">
    <name type="scientific">Candidatus Avichristensenella intestinipullorum</name>
    <dbReference type="NCBI Taxonomy" id="2840693"/>
    <lineage>
        <taxon>Bacteria</taxon>
        <taxon>Bacillati</taxon>
        <taxon>Bacillota</taxon>
        <taxon>Clostridia</taxon>
        <taxon>Candidatus Avichristensenella</taxon>
    </lineage>
</organism>
<proteinExistence type="predicted"/>
<sequence length="82" mass="9064">MRCNLPRGLSAKAADFSINQDIFINITAKVFFNQFITDRRLESAELIFPGIHHGINAQPLANTPAHKTRAALQHGKAALAPW</sequence>
<evidence type="ECO:0000313" key="2">
    <source>
        <dbReference type="Proteomes" id="UP000886819"/>
    </source>
</evidence>
<comment type="caution">
    <text evidence="1">The sequence shown here is derived from an EMBL/GenBank/DDBJ whole genome shotgun (WGS) entry which is preliminary data.</text>
</comment>
<reference evidence="1" key="1">
    <citation type="submission" date="2020-10" db="EMBL/GenBank/DDBJ databases">
        <authorList>
            <person name="Gilroy R."/>
        </authorList>
    </citation>
    <scope>NUCLEOTIDE SEQUENCE</scope>
    <source>
        <strain evidence="1">ChiHile30-977</strain>
    </source>
</reference>
<dbReference type="EMBL" id="DVFI01000012">
    <property type="protein sequence ID" value="HIQ62142.1"/>
    <property type="molecule type" value="Genomic_DNA"/>
</dbReference>
<dbReference type="AlphaFoldDB" id="A0A9D0YUD9"/>
<gene>
    <name evidence="1" type="ORF">IAA66_00970</name>
</gene>
<protein>
    <submittedName>
        <fullName evidence="1">Uncharacterized protein</fullName>
    </submittedName>
</protein>
<dbReference type="Proteomes" id="UP000886819">
    <property type="component" value="Unassembled WGS sequence"/>
</dbReference>
<reference evidence="1" key="2">
    <citation type="journal article" date="2021" name="PeerJ">
        <title>Extensive microbial diversity within the chicken gut microbiome revealed by metagenomics and culture.</title>
        <authorList>
            <person name="Gilroy R."/>
            <person name="Ravi A."/>
            <person name="Getino M."/>
            <person name="Pursley I."/>
            <person name="Horton D.L."/>
            <person name="Alikhan N.F."/>
            <person name="Baker D."/>
            <person name="Gharbi K."/>
            <person name="Hall N."/>
            <person name="Watson M."/>
            <person name="Adriaenssens E.M."/>
            <person name="Foster-Nyarko E."/>
            <person name="Jarju S."/>
            <person name="Secka A."/>
            <person name="Antonio M."/>
            <person name="Oren A."/>
            <person name="Chaudhuri R.R."/>
            <person name="La Ragione R."/>
            <person name="Hildebrand F."/>
            <person name="Pallen M.J."/>
        </authorList>
    </citation>
    <scope>NUCLEOTIDE SEQUENCE</scope>
    <source>
        <strain evidence="1">ChiHile30-977</strain>
    </source>
</reference>
<accession>A0A9D0YUD9</accession>
<name>A0A9D0YUD9_9FIRM</name>